<evidence type="ECO:0000256" key="1">
    <source>
        <dbReference type="SAM" id="MobiDB-lite"/>
    </source>
</evidence>
<organism evidence="3 4">
    <name type="scientific">Talaromyces marneffei (strain ATCC 18224 / CBS 334.59 / QM 7333)</name>
    <name type="common">Penicillium marneffei</name>
    <dbReference type="NCBI Taxonomy" id="441960"/>
    <lineage>
        <taxon>Eukaryota</taxon>
        <taxon>Fungi</taxon>
        <taxon>Dikarya</taxon>
        <taxon>Ascomycota</taxon>
        <taxon>Pezizomycotina</taxon>
        <taxon>Eurotiomycetes</taxon>
        <taxon>Eurotiomycetidae</taxon>
        <taxon>Eurotiales</taxon>
        <taxon>Trichocomaceae</taxon>
        <taxon>Talaromyces</taxon>
        <taxon>Talaromyces sect. Talaromyces</taxon>
    </lineage>
</organism>
<gene>
    <name evidence="3" type="ORF">PMAA_004000</name>
</gene>
<evidence type="ECO:0000313" key="4">
    <source>
        <dbReference type="Proteomes" id="UP000001294"/>
    </source>
</evidence>
<proteinExistence type="predicted"/>
<sequence>MADSEFEESGRTELIRDIAEILYRDEELKQPLAVWAFMWFSDLSCLQKIKEHLTEVGRLDVLGHLTSDVILPWLYKDTAQVKSAPATPVKSVASTPTGRKSRESTIAPAGNNPKKRRMEAFDDTSAVESSSPAAFASSIPSNPPTPPVDQTIPKKWRDSGLRKMTLERDKKCIITQIENWAVLENAHIYPNSLGPTGYKLELWDRLRLFWSEEKVNKWESLLGTLQGTESLLNTITMNTMVHKAWGQALFALKHVKTNATEDKVDLEFYWLKPYKNGGLQLKKEDFTKPPMLPSNKHLTSQQIKSGDIITMKCYYPTASPLPSKALIELQWYLNRIASLTAAATDFELKLLSDDDDDDDGFDYRAILASSQTTSTKIFSSQPNIDHSSSMTRDSSSDDESDDKDDRNVQPAGTTMDVTEIEPSTDSFDC</sequence>
<reference evidence="4" key="1">
    <citation type="journal article" date="2015" name="Genome Announc.">
        <title>Genome sequence of the AIDS-associated pathogen Penicillium marneffei (ATCC18224) and its near taxonomic relative Talaromyces stipitatus (ATCC10500).</title>
        <authorList>
            <person name="Nierman W.C."/>
            <person name="Fedorova-Abrams N.D."/>
            <person name="Andrianopoulos A."/>
        </authorList>
    </citation>
    <scope>NUCLEOTIDE SEQUENCE [LARGE SCALE GENOMIC DNA]</scope>
    <source>
        <strain evidence="4">ATCC 18224 / CBS 334.59 / QM 7333</strain>
    </source>
</reference>
<name>B6QT68_TALMQ</name>
<dbReference type="HOGENOM" id="CLU_039755_3_0_1"/>
<dbReference type="Proteomes" id="UP000001294">
    <property type="component" value="Unassembled WGS sequence"/>
</dbReference>
<keyword evidence="4" id="KW-1185">Reference proteome</keyword>
<feature type="region of interest" description="Disordered" evidence="1">
    <location>
        <begin position="85"/>
        <end position="116"/>
    </location>
</feature>
<dbReference type="PhylomeDB" id="B6QT68"/>
<dbReference type="OrthoDB" id="4227371at2759"/>
<feature type="domain" description="HNH nuclease" evidence="2">
    <location>
        <begin position="172"/>
        <end position="252"/>
    </location>
</feature>
<feature type="region of interest" description="Disordered" evidence="1">
    <location>
        <begin position="377"/>
        <end position="429"/>
    </location>
</feature>
<dbReference type="AlphaFoldDB" id="B6QT68"/>
<evidence type="ECO:0000313" key="3">
    <source>
        <dbReference type="EMBL" id="EEA19616.1"/>
    </source>
</evidence>
<accession>B6QT68</accession>
<protein>
    <recommendedName>
        <fullName evidence="2">HNH nuclease domain-containing protein</fullName>
    </recommendedName>
</protein>
<evidence type="ECO:0000259" key="2">
    <source>
        <dbReference type="Pfam" id="PF13391"/>
    </source>
</evidence>
<dbReference type="Pfam" id="PF13391">
    <property type="entry name" value="HNH_2"/>
    <property type="match status" value="1"/>
</dbReference>
<feature type="region of interest" description="Disordered" evidence="1">
    <location>
        <begin position="132"/>
        <end position="154"/>
    </location>
</feature>
<feature type="compositionally biased region" description="Polar residues" evidence="1">
    <location>
        <begin position="410"/>
        <end position="429"/>
    </location>
</feature>
<dbReference type="EMBL" id="DS995905">
    <property type="protein sequence ID" value="EEA19616.1"/>
    <property type="molecule type" value="Genomic_DNA"/>
</dbReference>
<dbReference type="InterPro" id="IPR003615">
    <property type="entry name" value="HNH_nuc"/>
</dbReference>
<dbReference type="VEuPathDB" id="FungiDB:PMAA_004000"/>